<gene>
    <name evidence="4" type="ORF">QUF89_12575</name>
</gene>
<dbReference type="AlphaFoldDB" id="A0AAW7ICC9"/>
<dbReference type="EMBL" id="JAUCEY010000008">
    <property type="protein sequence ID" value="MDM5453019.1"/>
    <property type="molecule type" value="Genomic_DNA"/>
</dbReference>
<dbReference type="SUPFAM" id="SSF54106">
    <property type="entry name" value="LysM domain"/>
    <property type="match status" value="1"/>
</dbReference>
<keyword evidence="2" id="KW-0812">Transmembrane</keyword>
<feature type="compositionally biased region" description="Basic and acidic residues" evidence="1">
    <location>
        <begin position="91"/>
        <end position="100"/>
    </location>
</feature>
<feature type="domain" description="LysM" evidence="3">
    <location>
        <begin position="230"/>
        <end position="276"/>
    </location>
</feature>
<feature type="region of interest" description="Disordered" evidence="1">
    <location>
        <begin position="1"/>
        <end position="43"/>
    </location>
</feature>
<dbReference type="CDD" id="cd00118">
    <property type="entry name" value="LysM"/>
    <property type="match status" value="1"/>
</dbReference>
<keyword evidence="2" id="KW-1133">Transmembrane helix</keyword>
<dbReference type="InterPro" id="IPR036779">
    <property type="entry name" value="LysM_dom_sf"/>
</dbReference>
<protein>
    <submittedName>
        <fullName evidence="4">LysM peptidoglycan-binding domain-containing protein</fullName>
    </submittedName>
</protein>
<feature type="compositionally biased region" description="Basic residues" evidence="1">
    <location>
        <begin position="30"/>
        <end position="43"/>
    </location>
</feature>
<dbReference type="RefSeq" id="WP_289320112.1">
    <property type="nucleotide sequence ID" value="NZ_JAUCEY010000008.1"/>
</dbReference>
<accession>A0AAW7ICC9</accession>
<evidence type="ECO:0000313" key="4">
    <source>
        <dbReference type="EMBL" id="MDM5453019.1"/>
    </source>
</evidence>
<sequence length="280" mass="31918">MSRVQKNEKENDQAGELRSRMERQKAKSSLPKRSKVHQNKKKKSKVKIKFPMIQLLALFFILLPIGFYSLYTYLQHRPVQDTKSDQVVIDENKGDEDKETIPTTATAADLKEKKEKASAKAEAEKEKKEKEEAEAKAKAKAEEEEKRKAVKEEQAKKKAEEKAKAQQVAEEKAKAQQVAEEKAKAQQIADEKAKALQIADEKAKREAAEKKVTAERVQDAKPNKDDYKVLLHTVQGEETLFRISMNYYKSQEGIALIREWNGLNGNEISKGQVLKIPIKK</sequence>
<comment type="caution">
    <text evidence="4">The sequence shown here is derived from an EMBL/GenBank/DDBJ whole genome shotgun (WGS) entry which is preliminary data.</text>
</comment>
<feature type="compositionally biased region" description="Basic and acidic residues" evidence="1">
    <location>
        <begin position="1"/>
        <end position="25"/>
    </location>
</feature>
<dbReference type="Pfam" id="PF01476">
    <property type="entry name" value="LysM"/>
    <property type="match status" value="1"/>
</dbReference>
<feature type="transmembrane region" description="Helical" evidence="2">
    <location>
        <begin position="50"/>
        <end position="74"/>
    </location>
</feature>
<reference evidence="4" key="1">
    <citation type="submission" date="2023-06" db="EMBL/GenBank/DDBJ databases">
        <title>Comparative genomics of Bacillaceae isolates and their secondary metabolite potential.</title>
        <authorList>
            <person name="Song L."/>
            <person name="Nielsen L.J."/>
            <person name="Mohite O."/>
            <person name="Xu X."/>
            <person name="Weber T."/>
            <person name="Kovacs A.T."/>
        </authorList>
    </citation>
    <scope>NUCLEOTIDE SEQUENCE</scope>
    <source>
        <strain evidence="4">D8_B_37</strain>
    </source>
</reference>
<feature type="compositionally biased region" description="Basic and acidic residues" evidence="1">
    <location>
        <begin position="109"/>
        <end position="148"/>
    </location>
</feature>
<evidence type="ECO:0000313" key="5">
    <source>
        <dbReference type="Proteomes" id="UP001234602"/>
    </source>
</evidence>
<dbReference type="SMART" id="SM00257">
    <property type="entry name" value="LysM"/>
    <property type="match status" value="1"/>
</dbReference>
<keyword evidence="2" id="KW-0472">Membrane</keyword>
<dbReference type="Gene3D" id="3.10.350.10">
    <property type="entry name" value="LysM domain"/>
    <property type="match status" value="1"/>
</dbReference>
<name>A0AAW7ICC9_9BACI</name>
<feature type="region of interest" description="Disordered" evidence="1">
    <location>
        <begin position="91"/>
        <end position="148"/>
    </location>
</feature>
<dbReference type="PROSITE" id="PS51782">
    <property type="entry name" value="LYSM"/>
    <property type="match status" value="1"/>
</dbReference>
<evidence type="ECO:0000259" key="3">
    <source>
        <dbReference type="PROSITE" id="PS51782"/>
    </source>
</evidence>
<evidence type="ECO:0000256" key="2">
    <source>
        <dbReference type="SAM" id="Phobius"/>
    </source>
</evidence>
<dbReference type="InterPro" id="IPR018392">
    <property type="entry name" value="LysM"/>
</dbReference>
<dbReference type="Proteomes" id="UP001234602">
    <property type="component" value="Unassembled WGS sequence"/>
</dbReference>
<evidence type="ECO:0000256" key="1">
    <source>
        <dbReference type="SAM" id="MobiDB-lite"/>
    </source>
</evidence>
<proteinExistence type="predicted"/>
<organism evidence="4 5">
    <name type="scientific">Peribacillus simplex</name>
    <dbReference type="NCBI Taxonomy" id="1478"/>
    <lineage>
        <taxon>Bacteria</taxon>
        <taxon>Bacillati</taxon>
        <taxon>Bacillota</taxon>
        <taxon>Bacilli</taxon>
        <taxon>Bacillales</taxon>
        <taxon>Bacillaceae</taxon>
        <taxon>Peribacillus</taxon>
    </lineage>
</organism>